<evidence type="ECO:0000313" key="2">
    <source>
        <dbReference type="Proteomes" id="UP001603857"/>
    </source>
</evidence>
<name>A0ABD1M3Q0_9FABA</name>
<evidence type="ECO:0008006" key="3">
    <source>
        <dbReference type="Google" id="ProtNLM"/>
    </source>
</evidence>
<sequence length="50" mass="5766">MTFLHRYHFTKNFIFILPNRKSFEAKGKLEGGLNSFASSFLLSAEVNRLS</sequence>
<protein>
    <recommendedName>
        <fullName evidence="3">Ribosomal protein L32</fullName>
    </recommendedName>
</protein>
<dbReference type="AlphaFoldDB" id="A0ABD1M3Q0"/>
<organism evidence="1 2">
    <name type="scientific">Flemingia macrophylla</name>
    <dbReference type="NCBI Taxonomy" id="520843"/>
    <lineage>
        <taxon>Eukaryota</taxon>
        <taxon>Viridiplantae</taxon>
        <taxon>Streptophyta</taxon>
        <taxon>Embryophyta</taxon>
        <taxon>Tracheophyta</taxon>
        <taxon>Spermatophyta</taxon>
        <taxon>Magnoliopsida</taxon>
        <taxon>eudicotyledons</taxon>
        <taxon>Gunneridae</taxon>
        <taxon>Pentapetalae</taxon>
        <taxon>rosids</taxon>
        <taxon>fabids</taxon>
        <taxon>Fabales</taxon>
        <taxon>Fabaceae</taxon>
        <taxon>Papilionoideae</taxon>
        <taxon>50 kb inversion clade</taxon>
        <taxon>NPAAA clade</taxon>
        <taxon>indigoferoid/millettioid clade</taxon>
        <taxon>Phaseoleae</taxon>
        <taxon>Flemingia</taxon>
    </lineage>
</organism>
<proteinExistence type="predicted"/>
<accession>A0ABD1M3Q0</accession>
<dbReference type="Proteomes" id="UP001603857">
    <property type="component" value="Unassembled WGS sequence"/>
</dbReference>
<dbReference type="EMBL" id="JBGMDY010000006">
    <property type="protein sequence ID" value="KAL2330401.1"/>
    <property type="molecule type" value="Genomic_DNA"/>
</dbReference>
<reference evidence="1 2" key="1">
    <citation type="submission" date="2024-08" db="EMBL/GenBank/DDBJ databases">
        <title>Insights into the chromosomal genome structure of Flemingia macrophylla.</title>
        <authorList>
            <person name="Ding Y."/>
            <person name="Zhao Y."/>
            <person name="Bi W."/>
            <person name="Wu M."/>
            <person name="Zhao G."/>
            <person name="Gong Y."/>
            <person name="Li W."/>
            <person name="Zhang P."/>
        </authorList>
    </citation>
    <scope>NUCLEOTIDE SEQUENCE [LARGE SCALE GENOMIC DNA]</scope>
    <source>
        <strain evidence="1">DYQJB</strain>
        <tissue evidence="1">Leaf</tissue>
    </source>
</reference>
<keyword evidence="2" id="KW-1185">Reference proteome</keyword>
<comment type="caution">
    <text evidence="1">The sequence shown here is derived from an EMBL/GenBank/DDBJ whole genome shotgun (WGS) entry which is preliminary data.</text>
</comment>
<evidence type="ECO:0000313" key="1">
    <source>
        <dbReference type="EMBL" id="KAL2330401.1"/>
    </source>
</evidence>
<gene>
    <name evidence="1" type="ORF">Fmac_017982</name>
</gene>